<feature type="domain" description="Bacterial Ig-like" evidence="2">
    <location>
        <begin position="470"/>
        <end position="549"/>
    </location>
</feature>
<accession>A0ABP8PEE0</accession>
<evidence type="ECO:0000259" key="2">
    <source>
        <dbReference type="Pfam" id="PF16640"/>
    </source>
</evidence>
<dbReference type="EMBL" id="BAABFB010000059">
    <property type="protein sequence ID" value="GAA4484810.1"/>
    <property type="molecule type" value="Genomic_DNA"/>
</dbReference>
<reference evidence="4" key="1">
    <citation type="journal article" date="2019" name="Int. J. Syst. Evol. Microbiol.">
        <title>The Global Catalogue of Microorganisms (GCM) 10K type strain sequencing project: providing services to taxonomists for standard genome sequencing and annotation.</title>
        <authorList>
            <consortium name="The Broad Institute Genomics Platform"/>
            <consortium name="The Broad Institute Genome Sequencing Center for Infectious Disease"/>
            <person name="Wu L."/>
            <person name="Ma J."/>
        </authorList>
    </citation>
    <scope>NUCLEOTIDE SEQUENCE [LARGE SCALE GENOMIC DNA]</scope>
    <source>
        <strain evidence="4">JCM 32206</strain>
    </source>
</reference>
<dbReference type="InterPro" id="IPR032109">
    <property type="entry name" value="Big_3_5"/>
</dbReference>
<feature type="region of interest" description="Disordered" evidence="1">
    <location>
        <begin position="160"/>
        <end position="179"/>
    </location>
</feature>
<keyword evidence="4" id="KW-1185">Reference proteome</keyword>
<feature type="domain" description="Bacterial Ig-like" evidence="2">
    <location>
        <begin position="273"/>
        <end position="356"/>
    </location>
</feature>
<organism evidence="3 4">
    <name type="scientific">Rhodococcus olei</name>
    <dbReference type="NCBI Taxonomy" id="2161675"/>
    <lineage>
        <taxon>Bacteria</taxon>
        <taxon>Bacillati</taxon>
        <taxon>Actinomycetota</taxon>
        <taxon>Actinomycetes</taxon>
        <taxon>Mycobacteriales</taxon>
        <taxon>Nocardiaceae</taxon>
        <taxon>Rhodococcus</taxon>
    </lineage>
</organism>
<dbReference type="InterPro" id="IPR013783">
    <property type="entry name" value="Ig-like_fold"/>
</dbReference>
<feature type="region of interest" description="Disordered" evidence="1">
    <location>
        <begin position="543"/>
        <end position="573"/>
    </location>
</feature>
<sequence length="573" mass="56465">MREKRIRRLITPLGTGAVVGITMLGGVPAQAAPVTTPFKTACLATPSAVAGPTVQAQDASVTIDAPESVAAGEEFEVTIIPPPITFPNSASGATVQNVSRIKIDVAIPQNATYLGADTVAGTSVGLSGVTPNVLRVNENGAVDANGSVLRLSGNNVVIGNSPTSSKSSEGGIVAKAGPGSETTFQLPQVRARLKAGASGNVEIKLRTAGDAGAWANDKNFLTFLPKASLIVTAWAPTQCTPRDSESAPLNAGAGPLSTTRIVEADKATTTTISGPNAAKNGSPVTLTANVAPAANGGTVQFKDGDAPLGAPVPVTGGAAIIAPVFDTDGPHSITAEYSGTTGFTGSVSAAKVITVTTDAPPDAVTTTTVTAPSNAKVGQDVNLTAKVTPAGTGGTVEFTVDGGAPVPGMVGSDGVAVAPYTFTSTGTHKVVARFTGVSGYAKSVSPAFPVSVTQPAAADVETTTTLDAVGTVTRNTPVTLRATVAPGTAKGTVQFKLGDAPLGAPVEVVDGVATLPTTFVSPGTFNVTAEFVGAPGFTASASAPQTLTVPGDPGPGTGGGTGSLDGLFGGFGS</sequence>
<protein>
    <recommendedName>
        <fullName evidence="2">Bacterial Ig-like domain-containing protein</fullName>
    </recommendedName>
</protein>
<comment type="caution">
    <text evidence="3">The sequence shown here is derived from an EMBL/GenBank/DDBJ whole genome shotgun (WGS) entry which is preliminary data.</text>
</comment>
<proteinExistence type="predicted"/>
<gene>
    <name evidence="3" type="ORF">GCM10023094_38720</name>
</gene>
<evidence type="ECO:0000313" key="4">
    <source>
        <dbReference type="Proteomes" id="UP001501183"/>
    </source>
</evidence>
<name>A0ABP8PEE0_9NOCA</name>
<dbReference type="Gene3D" id="2.60.40.10">
    <property type="entry name" value="Immunoglobulins"/>
    <property type="match status" value="3"/>
</dbReference>
<evidence type="ECO:0000313" key="3">
    <source>
        <dbReference type="EMBL" id="GAA4484810.1"/>
    </source>
</evidence>
<dbReference type="Proteomes" id="UP001501183">
    <property type="component" value="Unassembled WGS sequence"/>
</dbReference>
<feature type="compositionally biased region" description="Gly residues" evidence="1">
    <location>
        <begin position="554"/>
        <end position="573"/>
    </location>
</feature>
<feature type="domain" description="Bacterial Ig-like" evidence="2">
    <location>
        <begin position="370"/>
        <end position="453"/>
    </location>
</feature>
<dbReference type="Pfam" id="PF16640">
    <property type="entry name" value="Big_3_5"/>
    <property type="match status" value="3"/>
</dbReference>
<evidence type="ECO:0000256" key="1">
    <source>
        <dbReference type="SAM" id="MobiDB-lite"/>
    </source>
</evidence>
<dbReference type="RefSeq" id="WP_345348741.1">
    <property type="nucleotide sequence ID" value="NZ_BAABFB010000059.1"/>
</dbReference>